<evidence type="ECO:0000313" key="2">
    <source>
        <dbReference type="EnsemblMetazoa" id="ACOM030488-PA.1"/>
    </source>
</evidence>
<reference evidence="2" key="1">
    <citation type="submission" date="2022-08" db="UniProtKB">
        <authorList>
            <consortium name="EnsemblMetazoa"/>
        </authorList>
    </citation>
    <scope>IDENTIFICATION</scope>
</reference>
<feature type="compositionally biased region" description="Pro residues" evidence="1">
    <location>
        <begin position="159"/>
        <end position="172"/>
    </location>
</feature>
<feature type="compositionally biased region" description="Low complexity" evidence="1">
    <location>
        <begin position="144"/>
        <end position="158"/>
    </location>
</feature>
<protein>
    <submittedName>
        <fullName evidence="2">Uncharacterized protein</fullName>
    </submittedName>
</protein>
<accession>A0A8W7PFB8</accession>
<dbReference type="Proteomes" id="UP000075882">
    <property type="component" value="Unassembled WGS sequence"/>
</dbReference>
<feature type="compositionally biased region" description="Polar residues" evidence="1">
    <location>
        <begin position="113"/>
        <end position="123"/>
    </location>
</feature>
<proteinExistence type="predicted"/>
<sequence>LSAGILARLIEHSVRVELSSRCDLLCSVCRVCDLVRILCCCGHSTCHYAAVIECATSGWNVNSRFNMKLNLATTWLLLVAFTVNEVRGQLRCYVCENCPDPFEGTSAQLQACPASESTTTTQMPPGGDTTILTPPPLPTGDGSGQQQTTTTLAATTEAPPTPSTPVITPPPVVGRRKRQTAATGYRCFRIEHSNTVRRGCAAYLGNQADTCLSVNGGTNPTGCTLCDWEGCNSATGLRVSLFALLLAVLLSVVLKQ</sequence>
<dbReference type="VEuPathDB" id="VectorBase:ACON2_040658"/>
<dbReference type="EnsemblMetazoa" id="ACOM030488-RA">
    <property type="protein sequence ID" value="ACOM030488-PA.1"/>
    <property type="gene ID" value="ACOM030488"/>
</dbReference>
<name>A0A8W7PFB8_ANOCL</name>
<evidence type="ECO:0000256" key="1">
    <source>
        <dbReference type="SAM" id="MobiDB-lite"/>
    </source>
</evidence>
<feature type="region of interest" description="Disordered" evidence="1">
    <location>
        <begin position="113"/>
        <end position="178"/>
    </location>
</feature>
<organism evidence="2">
    <name type="scientific">Anopheles coluzzii</name>
    <name type="common">African malaria mosquito</name>
    <dbReference type="NCBI Taxonomy" id="1518534"/>
    <lineage>
        <taxon>Eukaryota</taxon>
        <taxon>Metazoa</taxon>
        <taxon>Ecdysozoa</taxon>
        <taxon>Arthropoda</taxon>
        <taxon>Hexapoda</taxon>
        <taxon>Insecta</taxon>
        <taxon>Pterygota</taxon>
        <taxon>Neoptera</taxon>
        <taxon>Endopterygota</taxon>
        <taxon>Diptera</taxon>
        <taxon>Nematocera</taxon>
        <taxon>Culicoidea</taxon>
        <taxon>Culicidae</taxon>
        <taxon>Anophelinae</taxon>
        <taxon>Anopheles</taxon>
    </lineage>
</organism>
<dbReference type="AlphaFoldDB" id="A0A8W7PFB8"/>